<evidence type="ECO:0000256" key="1">
    <source>
        <dbReference type="SAM" id="MobiDB-lite"/>
    </source>
</evidence>
<dbReference type="EMBL" id="CM032181">
    <property type="protein sequence ID" value="KAG7099773.1"/>
    <property type="molecule type" value="Genomic_DNA"/>
</dbReference>
<organism evidence="2 3">
    <name type="scientific">Marasmius oreades</name>
    <name type="common">fairy-ring Marasmius</name>
    <dbReference type="NCBI Taxonomy" id="181124"/>
    <lineage>
        <taxon>Eukaryota</taxon>
        <taxon>Fungi</taxon>
        <taxon>Dikarya</taxon>
        <taxon>Basidiomycota</taxon>
        <taxon>Agaricomycotina</taxon>
        <taxon>Agaricomycetes</taxon>
        <taxon>Agaricomycetidae</taxon>
        <taxon>Agaricales</taxon>
        <taxon>Marasmiineae</taxon>
        <taxon>Marasmiaceae</taxon>
        <taxon>Marasmius</taxon>
    </lineage>
</organism>
<dbReference type="GeneID" id="66070661"/>
<reference evidence="2" key="1">
    <citation type="journal article" date="2021" name="Genome Biol. Evol.">
        <title>The assembled and annotated genome of the fairy-ring fungus Marasmius oreades.</title>
        <authorList>
            <person name="Hiltunen M."/>
            <person name="Ament-Velasquez S.L."/>
            <person name="Johannesson H."/>
        </authorList>
    </citation>
    <scope>NUCLEOTIDE SEQUENCE</scope>
    <source>
        <strain evidence="2">03SP1</strain>
    </source>
</reference>
<gene>
    <name evidence="2" type="ORF">E1B28_001585</name>
</gene>
<evidence type="ECO:0000313" key="3">
    <source>
        <dbReference type="Proteomes" id="UP001049176"/>
    </source>
</evidence>
<name>A0A9P7V3S4_9AGAR</name>
<comment type="caution">
    <text evidence="2">The sequence shown here is derived from an EMBL/GenBank/DDBJ whole genome shotgun (WGS) entry which is preliminary data.</text>
</comment>
<protein>
    <submittedName>
        <fullName evidence="2">Uncharacterized protein</fullName>
    </submittedName>
</protein>
<evidence type="ECO:0000313" key="2">
    <source>
        <dbReference type="EMBL" id="KAG7099773.1"/>
    </source>
</evidence>
<feature type="compositionally biased region" description="Low complexity" evidence="1">
    <location>
        <begin position="277"/>
        <end position="288"/>
    </location>
</feature>
<keyword evidence="3" id="KW-1185">Reference proteome</keyword>
<feature type="region of interest" description="Disordered" evidence="1">
    <location>
        <begin position="266"/>
        <end position="300"/>
    </location>
</feature>
<dbReference type="KEGG" id="more:E1B28_001585"/>
<dbReference type="Proteomes" id="UP001049176">
    <property type="component" value="Chromosome 1"/>
</dbReference>
<dbReference type="AlphaFoldDB" id="A0A9P7V3S4"/>
<proteinExistence type="predicted"/>
<sequence>MSETLTTSFECEINCTASHHISKLVVNKHGKKTSSTRTEKKSKRFDFTFDSEDDRNHTKFLEELLASQFSERVTISRKTFFPFKAVVPPDTQKDAVDIDTEKDFKKMLTRILERKPTKLISVTFDTAKVEKLMKKAKKQLGDTQGDEGAVAVGSDSDDSDLVENNLLSAEERRFAEVRQELIKQWGNDNDNSLLYICKITGEKVPITPFRANEWIRAIVDKKTTVFEPPSTASFDPATRMPSLPRGRSNSHDLFSGVNTLLANIANLTNPNRPSPTTPSATAPTLPSEPTSPPINSPSKLPRFLDYVREKHGVDCPADVEALMKSKKYGPDVLKDIADDKLVALGLAEGDVIRMKRFAPEWWNSPNAK</sequence>
<dbReference type="OrthoDB" id="3259884at2759"/>
<accession>A0A9P7V3S4</accession>
<dbReference type="RefSeq" id="XP_043016243.1">
    <property type="nucleotide sequence ID" value="XM_043147533.1"/>
</dbReference>